<accession>A0ACC1MB47</accession>
<evidence type="ECO:0000313" key="2">
    <source>
        <dbReference type="Proteomes" id="UP001144978"/>
    </source>
</evidence>
<name>A0ACC1MB47_9APHY</name>
<evidence type="ECO:0000313" key="1">
    <source>
        <dbReference type="EMBL" id="KAJ2957055.1"/>
    </source>
</evidence>
<reference evidence="1" key="1">
    <citation type="submission" date="2022-08" db="EMBL/GenBank/DDBJ databases">
        <title>Genome Sequence of Pycnoporus sanguineus.</title>
        <authorList>
            <person name="Buettner E."/>
        </authorList>
    </citation>
    <scope>NUCLEOTIDE SEQUENCE</scope>
    <source>
        <strain evidence="1">CG-C14</strain>
    </source>
</reference>
<proteinExistence type="predicted"/>
<dbReference type="Proteomes" id="UP001144978">
    <property type="component" value="Unassembled WGS sequence"/>
</dbReference>
<organism evidence="1 2">
    <name type="scientific">Trametes sanguinea</name>
    <dbReference type="NCBI Taxonomy" id="158606"/>
    <lineage>
        <taxon>Eukaryota</taxon>
        <taxon>Fungi</taxon>
        <taxon>Dikarya</taxon>
        <taxon>Basidiomycota</taxon>
        <taxon>Agaricomycotina</taxon>
        <taxon>Agaricomycetes</taxon>
        <taxon>Polyporales</taxon>
        <taxon>Polyporaceae</taxon>
        <taxon>Trametes</taxon>
    </lineage>
</organism>
<gene>
    <name evidence="1" type="ORF">NUW54_g14625</name>
</gene>
<dbReference type="EMBL" id="JANSHE010007718">
    <property type="protein sequence ID" value="KAJ2957055.1"/>
    <property type="molecule type" value="Genomic_DNA"/>
</dbReference>
<sequence>MRSQAPHGSVGEMQLVAVDEGDDCMILTDLHGLDGVEGILDALDLDELGGVRQEQLVHDLELAFARPDGGKGWHGGNDFLQAA</sequence>
<protein>
    <submittedName>
        <fullName evidence="1">Uncharacterized protein</fullName>
    </submittedName>
</protein>
<keyword evidence="2" id="KW-1185">Reference proteome</keyword>
<comment type="caution">
    <text evidence="1">The sequence shown here is derived from an EMBL/GenBank/DDBJ whole genome shotgun (WGS) entry which is preliminary data.</text>
</comment>